<gene>
    <name evidence="9" type="primary">LOC115628232</name>
</gene>
<proteinExistence type="predicted"/>
<dbReference type="GO" id="GO:0036122">
    <property type="term" value="F:BMP binding"/>
    <property type="evidence" value="ECO:0007669"/>
    <property type="project" value="TreeGrafter"/>
</dbReference>
<organism evidence="8 9">
    <name type="scientific">Drosophila lebanonensis</name>
    <name type="common">Fruit fly</name>
    <name type="synonym">Scaptodrosophila lebanonensis</name>
    <dbReference type="NCBI Taxonomy" id="7225"/>
    <lineage>
        <taxon>Eukaryota</taxon>
        <taxon>Metazoa</taxon>
        <taxon>Ecdysozoa</taxon>
        <taxon>Arthropoda</taxon>
        <taxon>Hexapoda</taxon>
        <taxon>Insecta</taxon>
        <taxon>Pterygota</taxon>
        <taxon>Neoptera</taxon>
        <taxon>Endopterygota</taxon>
        <taxon>Diptera</taxon>
        <taxon>Brachycera</taxon>
        <taxon>Muscomorpha</taxon>
        <taxon>Ephydroidea</taxon>
        <taxon>Drosophilidae</taxon>
        <taxon>Scaptodrosophila</taxon>
    </lineage>
</organism>
<evidence type="ECO:0000256" key="5">
    <source>
        <dbReference type="SAM" id="MobiDB-lite"/>
    </source>
</evidence>
<evidence type="ECO:0000259" key="7">
    <source>
        <dbReference type="PROSITE" id="PS51233"/>
    </source>
</evidence>
<dbReference type="PANTHER" id="PTHR46698">
    <property type="entry name" value="CROSSVEINLESS 2"/>
    <property type="match status" value="1"/>
</dbReference>
<dbReference type="SMART" id="SM00216">
    <property type="entry name" value="VWD"/>
    <property type="match status" value="1"/>
</dbReference>
<feature type="domain" description="VWFD" evidence="7">
    <location>
        <begin position="438"/>
        <end position="616"/>
    </location>
</feature>
<dbReference type="PROSITE" id="PS51233">
    <property type="entry name" value="VWFD"/>
    <property type="match status" value="1"/>
</dbReference>
<evidence type="ECO:0000313" key="9">
    <source>
        <dbReference type="RefSeq" id="XP_030380100.1"/>
    </source>
</evidence>
<dbReference type="Pfam" id="PF00093">
    <property type="entry name" value="VWC"/>
    <property type="match status" value="3"/>
</dbReference>
<dbReference type="PANTHER" id="PTHR46698:SF4">
    <property type="entry name" value="CROSSVEINLESS 2"/>
    <property type="match status" value="1"/>
</dbReference>
<keyword evidence="8" id="KW-1185">Reference proteome</keyword>
<dbReference type="GO" id="GO:0005576">
    <property type="term" value="C:extracellular region"/>
    <property type="evidence" value="ECO:0007669"/>
    <property type="project" value="UniProtKB-SubCell"/>
</dbReference>
<evidence type="ECO:0000256" key="1">
    <source>
        <dbReference type="ARBA" id="ARBA00004613"/>
    </source>
</evidence>
<dbReference type="InterPro" id="IPR052424">
    <property type="entry name" value="Kielin_Chordin-BMP_Reg"/>
</dbReference>
<accession>A0A6J2TX07</accession>
<dbReference type="RefSeq" id="XP_030380100.1">
    <property type="nucleotide sequence ID" value="XM_030524240.1"/>
</dbReference>
<dbReference type="Pfam" id="PF00094">
    <property type="entry name" value="VWD"/>
    <property type="match status" value="1"/>
</dbReference>
<dbReference type="Proteomes" id="UP000504634">
    <property type="component" value="Unplaced"/>
</dbReference>
<protein>
    <submittedName>
        <fullName evidence="9">BMP-binding endothelial regulator protein</fullName>
    </submittedName>
</protein>
<dbReference type="GeneID" id="115628232"/>
<dbReference type="Gene3D" id="6.20.200.20">
    <property type="match status" value="5"/>
</dbReference>
<feature type="region of interest" description="Disordered" evidence="5">
    <location>
        <begin position="750"/>
        <end position="788"/>
    </location>
</feature>
<dbReference type="SUPFAM" id="SSF57603">
    <property type="entry name" value="FnI-like domain"/>
    <property type="match status" value="4"/>
</dbReference>
<evidence type="ECO:0000256" key="4">
    <source>
        <dbReference type="ARBA" id="ARBA00022737"/>
    </source>
</evidence>
<comment type="subcellular location">
    <subcellularLocation>
        <location evidence="1">Secreted</location>
    </subcellularLocation>
</comment>
<dbReference type="InterPro" id="IPR001846">
    <property type="entry name" value="VWF_type-D"/>
</dbReference>
<keyword evidence="3" id="KW-0732">Signal</keyword>
<feature type="domain" description="VWFC" evidence="6">
    <location>
        <begin position="311"/>
        <end position="368"/>
    </location>
</feature>
<feature type="domain" description="VWFC" evidence="6">
    <location>
        <begin position="374"/>
        <end position="434"/>
    </location>
</feature>
<dbReference type="CTD" id="45280"/>
<sequence length="788" mass="87907">MCCKSGGKWQCCMSSSGQQQQRQRQQQQQQQQQQPPLTTAATTTKTIIKTTTAKTKTKAPAPAVKFLIHETTHTKVQNFRLQSHGHSRHLLATIITLIVLATIQMQLELVTAGESLLGDMQSCANEGEEVQIQGIKNSKCFKCTCLNGFVKCDKSCPSIDDCYLLDSKSNDTCCRKCKGCMYNGVAYASGAEWTDPDDPCKTYKCIASVVTETTMKCYSQCDDHQLTAPRPGECCPTCQGCKINGQYVAEGQEVVASIDDRCLVCQCSDNRLSCTKKTCPILQCPKSKQKQHPNECCPRCTEQREFVPMTGKCFFSNKLHYDKIRFTPDRCTNCTCLNGTSVCQRATCPILECAPEFQEDDGCCPRCISAEVRSECTYNETSYMNNETWNMGPCRSCRCTAGNIRCSEMRCPAVKCRANEELKVLPGECCAKCIETAGTCTVFGDPHFKTFDGKFFSFQGSCKYLLAADCFAHTFSIRLTNDGRGTRRSSWAKTVTLKMRGVRVNLGQKMRVKVNGTRITLPYSGAAHSPIVSIERLTEGAIMLKTELGLSIEWDGSNFVQVSVPSNYKRRLCGLCGNYNGSGRDDITGRDGTRHNDDEVWHFANSWKVGGPKSCSRSKENMAAVPTCSKRKPNFYCRPLRASEVFGNCDNRLNPINYIESCRMDVCECPSGMCHCDSFAAYAHECQRLGVRLPDWRAATNCPAGSFRRNATLASFAGNPYYGDASFLEFNGRGGPTFKGRRRKQQQQQLRRQQNQQSQLLDNDFLKKHVPPNILRPRAPDRTPPPLH</sequence>
<evidence type="ECO:0000256" key="3">
    <source>
        <dbReference type="ARBA" id="ARBA00022729"/>
    </source>
</evidence>
<dbReference type="InterPro" id="IPR001007">
    <property type="entry name" value="VWF_dom"/>
</dbReference>
<dbReference type="AlphaFoldDB" id="A0A6J2TX07"/>
<dbReference type="SMART" id="SM00214">
    <property type="entry name" value="VWC"/>
    <property type="match status" value="5"/>
</dbReference>
<evidence type="ECO:0000313" key="8">
    <source>
        <dbReference type="Proteomes" id="UP000504634"/>
    </source>
</evidence>
<feature type="compositionally biased region" description="Low complexity" evidence="5">
    <location>
        <begin position="750"/>
        <end position="761"/>
    </location>
</feature>
<keyword evidence="4" id="KW-0677">Repeat</keyword>
<evidence type="ECO:0000256" key="2">
    <source>
        <dbReference type="ARBA" id="ARBA00022525"/>
    </source>
</evidence>
<dbReference type="PROSITE" id="PS50184">
    <property type="entry name" value="VWFC_2"/>
    <property type="match status" value="3"/>
</dbReference>
<keyword evidence="2" id="KW-0964">Secreted</keyword>
<dbReference type="Pfam" id="PF08742">
    <property type="entry name" value="C8"/>
    <property type="match status" value="1"/>
</dbReference>
<dbReference type="GO" id="GO:0030513">
    <property type="term" value="P:positive regulation of BMP signaling pathway"/>
    <property type="evidence" value="ECO:0007669"/>
    <property type="project" value="TreeGrafter"/>
</dbReference>
<dbReference type="InterPro" id="IPR014853">
    <property type="entry name" value="VWF/SSPO/ZAN-like_Cys-rich_dom"/>
</dbReference>
<name>A0A6J2TX07_DROLE</name>
<dbReference type="OrthoDB" id="6019304at2759"/>
<evidence type="ECO:0000259" key="6">
    <source>
        <dbReference type="PROSITE" id="PS50184"/>
    </source>
</evidence>
<reference evidence="9" key="1">
    <citation type="submission" date="2025-08" db="UniProtKB">
        <authorList>
            <consortium name="RefSeq"/>
        </authorList>
    </citation>
    <scope>IDENTIFICATION</scope>
    <source>
        <strain evidence="9">11010-0011.00</strain>
        <tissue evidence="9">Whole body</tissue>
    </source>
</reference>
<dbReference type="PROSITE" id="PS01208">
    <property type="entry name" value="VWFC_1"/>
    <property type="match status" value="2"/>
</dbReference>
<feature type="domain" description="VWFC" evidence="6">
    <location>
        <begin position="239"/>
        <end position="301"/>
    </location>
</feature>
<dbReference type="SMART" id="SM00832">
    <property type="entry name" value="C8"/>
    <property type="match status" value="1"/>
</dbReference>
<feature type="region of interest" description="Disordered" evidence="5">
    <location>
        <begin position="23"/>
        <end position="45"/>
    </location>
</feature>